<feature type="compositionally biased region" description="Polar residues" evidence="3">
    <location>
        <begin position="38"/>
        <end position="47"/>
    </location>
</feature>
<feature type="compositionally biased region" description="Polar residues" evidence="3">
    <location>
        <begin position="135"/>
        <end position="158"/>
    </location>
</feature>
<evidence type="ECO:0000259" key="5">
    <source>
        <dbReference type="PROSITE" id="PS50405"/>
    </source>
</evidence>
<keyword evidence="6" id="KW-0808">Transferase</keyword>
<dbReference type="PROSITE" id="PS50404">
    <property type="entry name" value="GST_NTER"/>
    <property type="match status" value="1"/>
</dbReference>
<feature type="domain" description="GST N-terminal" evidence="4">
    <location>
        <begin position="236"/>
        <end position="320"/>
    </location>
</feature>
<dbReference type="Pfam" id="PF00043">
    <property type="entry name" value="GST_C"/>
    <property type="match status" value="1"/>
</dbReference>
<dbReference type="GO" id="GO:0008104">
    <property type="term" value="P:intracellular protein localization"/>
    <property type="evidence" value="ECO:0007669"/>
    <property type="project" value="UniProtKB-ARBA"/>
</dbReference>
<dbReference type="PROSITE" id="PS50405">
    <property type="entry name" value="GST_CTER"/>
    <property type="match status" value="1"/>
</dbReference>
<dbReference type="EMBL" id="KV454410">
    <property type="protein sequence ID" value="ODQ64988.1"/>
    <property type="molecule type" value="Genomic_DNA"/>
</dbReference>
<evidence type="ECO:0000256" key="1">
    <source>
        <dbReference type="ARBA" id="ARBA00007409"/>
    </source>
</evidence>
<dbReference type="AlphaFoldDB" id="A0A1E3PHZ9"/>
<dbReference type="InterPro" id="IPR040079">
    <property type="entry name" value="Glutathione_S-Trfase"/>
</dbReference>
<dbReference type="SUPFAM" id="SSF52833">
    <property type="entry name" value="Thioredoxin-like"/>
    <property type="match status" value="1"/>
</dbReference>
<dbReference type="Pfam" id="PF02798">
    <property type="entry name" value="GST_N"/>
    <property type="match status" value="1"/>
</dbReference>
<sequence length="475" mass="53223">MYPGLSNLSSQLASVHLNPANHNHNSNQNPKQSQNLSEPQASPSGNPGNDPGDQMYTDSPYSESMDSSFGSSSMSDFTANQGQPGPRRYISGLSNALTQEKGQQSPFQEQHQRPQQQQQSQFNPGVPSHFGVETNDGNASGSDSTLNRVNYQGNTSLTSGSASSLINNNANSNASTSLGTTNESGMNNRPYNAPRVTVPIKKDYRQLLQPIARMETEENGVVVDRVALYRDNCPDHGITLFSHRSAPNGFKVAVILSELNLNYRTFYLDFNLSEQRSPSYTQMNPNGRVPTLVDHDNNDHIVWESGAMIIYLCQKAGPDCPLYSDDPLEQSQILSWIFFQTSGHAPMLGQALHFKYFHPETVPSAISRYESEVRRIYSVLEMALAVKREQLIYEMDDETFRLGTTPLSQSRYFDEPVWLVSNRCTIADLSFVTWNSVVDKIGIDLRSEFPEVWKWTGWMMTRENVRRALEGHDND</sequence>
<dbReference type="SFLD" id="SFLDG00358">
    <property type="entry name" value="Main_(cytGST)"/>
    <property type="match status" value="1"/>
</dbReference>
<evidence type="ECO:0000313" key="6">
    <source>
        <dbReference type="EMBL" id="ODQ64988.1"/>
    </source>
</evidence>
<gene>
    <name evidence="6" type="ORF">NADFUDRAFT_83111</name>
</gene>
<dbReference type="FunFam" id="1.20.1050.10:FF:000034">
    <property type="entry name" value="Transcriptional regulator URE2"/>
    <property type="match status" value="1"/>
</dbReference>
<dbReference type="STRING" id="857566.A0A1E3PHZ9"/>
<dbReference type="CDD" id="cd03048">
    <property type="entry name" value="GST_N_Ure2p_like"/>
    <property type="match status" value="1"/>
</dbReference>
<dbReference type="SFLD" id="SFLDS00019">
    <property type="entry name" value="Glutathione_Transferase_(cytos"/>
    <property type="match status" value="1"/>
</dbReference>
<dbReference type="Gene3D" id="3.40.30.10">
    <property type="entry name" value="Glutaredoxin"/>
    <property type="match status" value="1"/>
</dbReference>
<feature type="compositionally biased region" description="Low complexity" evidence="3">
    <location>
        <begin position="159"/>
        <end position="182"/>
    </location>
</feature>
<dbReference type="GO" id="GO:0016740">
    <property type="term" value="F:transferase activity"/>
    <property type="evidence" value="ECO:0007669"/>
    <property type="project" value="UniProtKB-KW"/>
</dbReference>
<feature type="compositionally biased region" description="Low complexity" evidence="3">
    <location>
        <begin position="17"/>
        <end position="37"/>
    </location>
</feature>
<feature type="compositionally biased region" description="Low complexity" evidence="3">
    <location>
        <begin position="62"/>
        <end position="77"/>
    </location>
</feature>
<feature type="compositionally biased region" description="Low complexity" evidence="3">
    <location>
        <begin position="103"/>
        <end position="122"/>
    </location>
</feature>
<dbReference type="SUPFAM" id="SSF47616">
    <property type="entry name" value="GST C-terminal domain-like"/>
    <property type="match status" value="1"/>
</dbReference>
<accession>A0A1E3PHZ9</accession>
<dbReference type="InterPro" id="IPR010987">
    <property type="entry name" value="Glutathione-S-Trfase_C-like"/>
</dbReference>
<evidence type="ECO:0000259" key="4">
    <source>
        <dbReference type="PROSITE" id="PS50404"/>
    </source>
</evidence>
<dbReference type="InterPro" id="IPR036249">
    <property type="entry name" value="Thioredoxin-like_sf"/>
</dbReference>
<feature type="domain" description="GST C-terminal" evidence="5">
    <location>
        <begin position="326"/>
        <end position="475"/>
    </location>
</feature>
<dbReference type="GO" id="GO:0006808">
    <property type="term" value="P:regulation of nitrogen utilization"/>
    <property type="evidence" value="ECO:0007669"/>
    <property type="project" value="UniProtKB-ARBA"/>
</dbReference>
<keyword evidence="2" id="KW-0534">Nitrate assimilation</keyword>
<organism evidence="6 7">
    <name type="scientific">Nadsonia fulvescens var. elongata DSM 6958</name>
    <dbReference type="NCBI Taxonomy" id="857566"/>
    <lineage>
        <taxon>Eukaryota</taxon>
        <taxon>Fungi</taxon>
        <taxon>Dikarya</taxon>
        <taxon>Ascomycota</taxon>
        <taxon>Saccharomycotina</taxon>
        <taxon>Dipodascomycetes</taxon>
        <taxon>Dipodascales</taxon>
        <taxon>Dipodascales incertae sedis</taxon>
        <taxon>Nadsonia</taxon>
    </lineage>
</organism>
<comment type="similarity">
    <text evidence="1">Belongs to the GST superfamily.</text>
</comment>
<evidence type="ECO:0000313" key="7">
    <source>
        <dbReference type="Proteomes" id="UP000095009"/>
    </source>
</evidence>
<name>A0A1E3PHZ9_9ASCO</name>
<dbReference type="PANTHER" id="PTHR44051">
    <property type="entry name" value="GLUTATHIONE S-TRANSFERASE-RELATED"/>
    <property type="match status" value="1"/>
</dbReference>
<dbReference type="Proteomes" id="UP000095009">
    <property type="component" value="Unassembled WGS sequence"/>
</dbReference>
<evidence type="ECO:0000256" key="2">
    <source>
        <dbReference type="ARBA" id="ARBA00023063"/>
    </source>
</evidence>
<dbReference type="PANTHER" id="PTHR44051:SF3">
    <property type="entry name" value="TRANSCRIPTIONAL REGULATOR URE2"/>
    <property type="match status" value="1"/>
</dbReference>
<dbReference type="GO" id="GO:0042128">
    <property type="term" value="P:nitrate assimilation"/>
    <property type="evidence" value="ECO:0007669"/>
    <property type="project" value="UniProtKB-KW"/>
</dbReference>
<proteinExistence type="inferred from homology"/>
<evidence type="ECO:0000256" key="3">
    <source>
        <dbReference type="SAM" id="MobiDB-lite"/>
    </source>
</evidence>
<dbReference type="InterPro" id="IPR004045">
    <property type="entry name" value="Glutathione_S-Trfase_N"/>
</dbReference>
<reference evidence="6 7" key="1">
    <citation type="journal article" date="2016" name="Proc. Natl. Acad. Sci. U.S.A.">
        <title>Comparative genomics of biotechnologically important yeasts.</title>
        <authorList>
            <person name="Riley R."/>
            <person name="Haridas S."/>
            <person name="Wolfe K.H."/>
            <person name="Lopes M.R."/>
            <person name="Hittinger C.T."/>
            <person name="Goeker M."/>
            <person name="Salamov A.A."/>
            <person name="Wisecaver J.H."/>
            <person name="Long T.M."/>
            <person name="Calvey C.H."/>
            <person name="Aerts A.L."/>
            <person name="Barry K.W."/>
            <person name="Choi C."/>
            <person name="Clum A."/>
            <person name="Coughlan A.Y."/>
            <person name="Deshpande S."/>
            <person name="Douglass A.P."/>
            <person name="Hanson S.J."/>
            <person name="Klenk H.-P."/>
            <person name="LaButti K.M."/>
            <person name="Lapidus A."/>
            <person name="Lindquist E.A."/>
            <person name="Lipzen A.M."/>
            <person name="Meier-Kolthoff J.P."/>
            <person name="Ohm R.A."/>
            <person name="Otillar R.P."/>
            <person name="Pangilinan J.L."/>
            <person name="Peng Y."/>
            <person name="Rokas A."/>
            <person name="Rosa C.A."/>
            <person name="Scheuner C."/>
            <person name="Sibirny A.A."/>
            <person name="Slot J.C."/>
            <person name="Stielow J.B."/>
            <person name="Sun H."/>
            <person name="Kurtzman C.P."/>
            <person name="Blackwell M."/>
            <person name="Grigoriev I.V."/>
            <person name="Jeffries T.W."/>
        </authorList>
    </citation>
    <scope>NUCLEOTIDE SEQUENCE [LARGE SCALE GENOMIC DNA]</scope>
    <source>
        <strain evidence="6 7">DSM 6958</strain>
    </source>
</reference>
<keyword evidence="7" id="KW-1185">Reference proteome</keyword>
<dbReference type="Gene3D" id="1.20.1050.10">
    <property type="match status" value="1"/>
</dbReference>
<feature type="compositionally biased region" description="Polar residues" evidence="3">
    <location>
        <begin position="92"/>
        <end position="102"/>
    </location>
</feature>
<dbReference type="GO" id="GO:0045892">
    <property type="term" value="P:negative regulation of DNA-templated transcription"/>
    <property type="evidence" value="ECO:0007669"/>
    <property type="project" value="UniProtKB-ARBA"/>
</dbReference>
<dbReference type="InterPro" id="IPR004046">
    <property type="entry name" value="GST_C"/>
</dbReference>
<protein>
    <submittedName>
        <fullName evidence="6">Glutathione S-transferase</fullName>
    </submittedName>
</protein>
<dbReference type="InterPro" id="IPR036282">
    <property type="entry name" value="Glutathione-S-Trfase_C_sf"/>
</dbReference>
<feature type="region of interest" description="Disordered" evidence="3">
    <location>
        <begin position="17"/>
        <end position="194"/>
    </location>
</feature>
<dbReference type="OrthoDB" id="422574at2759"/>